<feature type="domain" description="Integrase catalytic" evidence="2">
    <location>
        <begin position="1226"/>
        <end position="1402"/>
    </location>
</feature>
<keyword evidence="4" id="KW-1185">Reference proteome</keyword>
<dbReference type="GO" id="GO:0015074">
    <property type="term" value="P:DNA integration"/>
    <property type="evidence" value="ECO:0007669"/>
    <property type="project" value="InterPro"/>
</dbReference>
<evidence type="ECO:0000313" key="3">
    <source>
        <dbReference type="EMBL" id="CAE7782803.1"/>
    </source>
</evidence>
<protein>
    <recommendedName>
        <fullName evidence="2">Integrase catalytic domain-containing protein</fullName>
    </recommendedName>
</protein>
<feature type="compositionally biased region" description="Basic and acidic residues" evidence="1">
    <location>
        <begin position="448"/>
        <end position="458"/>
    </location>
</feature>
<feature type="compositionally biased region" description="Pro residues" evidence="1">
    <location>
        <begin position="1471"/>
        <end position="1500"/>
    </location>
</feature>
<dbReference type="Gene3D" id="3.30.420.10">
    <property type="entry name" value="Ribonuclease H-like superfamily/Ribonuclease H"/>
    <property type="match status" value="1"/>
</dbReference>
<evidence type="ECO:0000256" key="1">
    <source>
        <dbReference type="SAM" id="MobiDB-lite"/>
    </source>
</evidence>
<dbReference type="EMBL" id="CAJNIZ010048119">
    <property type="protein sequence ID" value="CAE7782803.1"/>
    <property type="molecule type" value="Genomic_DNA"/>
</dbReference>
<dbReference type="PROSITE" id="PS50994">
    <property type="entry name" value="INTEGRASE"/>
    <property type="match status" value="1"/>
</dbReference>
<reference evidence="3" key="1">
    <citation type="submission" date="2021-02" db="EMBL/GenBank/DDBJ databases">
        <authorList>
            <person name="Dougan E. K."/>
            <person name="Rhodes N."/>
            <person name="Thang M."/>
            <person name="Chan C."/>
        </authorList>
    </citation>
    <scope>NUCLEOTIDE SEQUENCE</scope>
</reference>
<dbReference type="PANTHER" id="PTHR37984:SF5">
    <property type="entry name" value="PROTEIN NYNRIN-LIKE"/>
    <property type="match status" value="1"/>
</dbReference>
<organism evidence="3 4">
    <name type="scientific">Symbiodinium pilosum</name>
    <name type="common">Dinoflagellate</name>
    <dbReference type="NCBI Taxonomy" id="2952"/>
    <lineage>
        <taxon>Eukaryota</taxon>
        <taxon>Sar</taxon>
        <taxon>Alveolata</taxon>
        <taxon>Dinophyceae</taxon>
        <taxon>Suessiales</taxon>
        <taxon>Symbiodiniaceae</taxon>
        <taxon>Symbiodinium</taxon>
    </lineage>
</organism>
<evidence type="ECO:0000259" key="2">
    <source>
        <dbReference type="PROSITE" id="PS50994"/>
    </source>
</evidence>
<feature type="region of interest" description="Disordered" evidence="1">
    <location>
        <begin position="427"/>
        <end position="520"/>
    </location>
</feature>
<dbReference type="PANTHER" id="PTHR37984">
    <property type="entry name" value="PROTEIN CBG26694"/>
    <property type="match status" value="1"/>
</dbReference>
<feature type="region of interest" description="Disordered" evidence="1">
    <location>
        <begin position="684"/>
        <end position="729"/>
    </location>
</feature>
<feature type="compositionally biased region" description="Basic and acidic residues" evidence="1">
    <location>
        <begin position="466"/>
        <end position="477"/>
    </location>
</feature>
<feature type="non-terminal residue" evidence="3">
    <location>
        <position position="1665"/>
    </location>
</feature>
<feature type="compositionally biased region" description="Polar residues" evidence="1">
    <location>
        <begin position="433"/>
        <end position="442"/>
    </location>
</feature>
<accession>A0A812YLK7</accession>
<evidence type="ECO:0000313" key="4">
    <source>
        <dbReference type="Proteomes" id="UP000649617"/>
    </source>
</evidence>
<feature type="compositionally biased region" description="Acidic residues" evidence="1">
    <location>
        <begin position="355"/>
        <end position="403"/>
    </location>
</feature>
<feature type="compositionally biased region" description="Basic residues" evidence="1">
    <location>
        <begin position="495"/>
        <end position="513"/>
    </location>
</feature>
<feature type="region of interest" description="Disordered" evidence="1">
    <location>
        <begin position="1046"/>
        <end position="1113"/>
    </location>
</feature>
<sequence length="1665" mass="184295">AVQDRRHHFGGSSAHESPVSGVTEKRSAHLSADMLHMCSTIMHPAFREIVRVMHLTCIHVVLVLRTVACQLTWQRSRFAPFEPFTIQGGRRLQNDDYDMEQKDDDKRVPSFDGRLDQYRDYRKRALLYFHGLEDSKQSLAAPRLIANLSGSAFECFREKDPGAYRNESGVINMLALLDARLQFTPEQELSDWLENLLYRMRRRRGEETTAFTTRFETTIFKVEDLISTEQRLERRRLQDQRRAEYRRQSLDYMVAKQAHDAALAALQEGQTAPVAPAPPSELPAVEPFAFPEVVKGFLYLRHVGITLQTRAILLRSSGGSLRYDRVAELLRKTELDAMVASRTSAVNESSFLADIQEDGDDDDEDDEEWSDDEDYDDDDFGGFAEDEETDEGDDEGDLGEPDEEYDTAMLGYLEARQKLLALRKSRGFKEPDGQSSKQSGQTKPRAPGHRDLHREGRGRPSSSTGRSRDFQWKEKRSTSSQGRPRQKTPPPGKDRRSKGKGKSKSKGHGKRQGTRREPAGAQYLGMATASSSAMLSSHGASPMPRSFDFQPQFDFMAYHVGDRPEREFSFGTHNVPTSVESMVDECLLQDDILGLSSLVSSRAESCCLVTPPGHAILDTGKAPFLLSIQALRQMKAKLDCERDVLEIPGIGNVKLTTNQVGHYLLPLFQFGYHTAEDPSFATEGEYEDLTRPPGLGDAIPSEVQDKGPGAVGSKVNEAPLPEKTGSPQAVDVPHFESVLTRSEIPPCPDMNMTARVPEGPRDVKTVFALLNGKNVEFEGARVRSFQLPPKSSGLSVSQLAKRSTYCAMHGDLLEEYYFNQPPANVMCQQALVANQHVGRCLIDQVVPEPEHCAISECDEYHSCSEGEDGDWVLPWQVCASGSSRGLNATHVLPLRESASGKIREQALHHVTYFPLKDCPRTCLPAPPQLRDGDLVQDAGAPDHIIDKVGNIPYPLNVRKVMTGVPPPEVPHQAGVPSGTGLTHCRQSASDNNIARPHEYGCRGAGLSRCRGANICGTFSASQCCDQHLTIESSEDKCCDQPHIAEPINNNPQCGREPGSSDRRTLGTTGEGARHGNANSGGTGRDRTPGDGSKCSLDEGSSASSRHRYPASDSFNKGNFVGQGNFVASTNHIRWMMDMVKPSGLDLRGASNYADRLLSRDDLDLLFEVIECQSTGVDDQFDMPHFDEQCEQVLGAGAAPWLLRQAERFRCAVCESQKPPPSHTVVGSAKPRSFNSILAIDTLDLTLQRDDVQYRVFLLTAVDTATSFARAFHLEAGDAATAVDVLDQGWFQAYGSPEVIYTDPDTIFRSEHFAQFLTRNAVLERLTAAQSPWQHGQVERLHRTIRQQAQRVFESERTCSPYQAVVHVLQARNELMRVEGVSPSVLVFGKLPRAPPDMAESDEDFRCLAVRLHNEEAGVSGQQTFKEMKHARGVDVRNERPSSAELETERDKPDKDLVLEQLGPEADYEPLPQAPRTPAPGTPGPHTPAPGTPLPGTPVPGTPRSAPLRPELVSTQPIPPAPPADASASAHLDTRRGEKRSSEPRQDVEAESLHRAQQGPTPVVSQDESSIRYILQEMCLSAAAMKKRGAEVVEKYLNEEEKAMFRTAKHAEWSQWVGNEVVELISRHAVLTVAAQNMWRIFTLVQYNTAVTTSVAQVRMRVQSAV</sequence>
<feature type="region of interest" description="Disordered" evidence="1">
    <location>
        <begin position="349"/>
        <end position="403"/>
    </location>
</feature>
<feature type="compositionally biased region" description="Polar residues" evidence="1">
    <location>
        <begin position="1557"/>
        <end position="1567"/>
    </location>
</feature>
<feature type="compositionally biased region" description="Basic and acidic residues" evidence="1">
    <location>
        <begin position="1531"/>
        <end position="1553"/>
    </location>
</feature>
<dbReference type="GO" id="GO:0003676">
    <property type="term" value="F:nucleic acid binding"/>
    <property type="evidence" value="ECO:0007669"/>
    <property type="project" value="InterPro"/>
</dbReference>
<feature type="region of interest" description="Disordered" evidence="1">
    <location>
        <begin position="1"/>
        <end position="23"/>
    </location>
</feature>
<proteinExistence type="predicted"/>
<dbReference type="InterPro" id="IPR001584">
    <property type="entry name" value="Integrase_cat-core"/>
</dbReference>
<dbReference type="InterPro" id="IPR050951">
    <property type="entry name" value="Retrovirus_Pol_polyprotein"/>
</dbReference>
<dbReference type="SUPFAM" id="SSF53098">
    <property type="entry name" value="Ribonuclease H-like"/>
    <property type="match status" value="1"/>
</dbReference>
<dbReference type="OrthoDB" id="429343at2759"/>
<feature type="region of interest" description="Disordered" evidence="1">
    <location>
        <begin position="1418"/>
        <end position="1567"/>
    </location>
</feature>
<feature type="compositionally biased region" description="Basic and acidic residues" evidence="1">
    <location>
        <begin position="1425"/>
        <end position="1457"/>
    </location>
</feature>
<dbReference type="Proteomes" id="UP000649617">
    <property type="component" value="Unassembled WGS sequence"/>
</dbReference>
<comment type="caution">
    <text evidence="3">The sequence shown here is derived from an EMBL/GenBank/DDBJ whole genome shotgun (WGS) entry which is preliminary data.</text>
</comment>
<gene>
    <name evidence="3" type="ORF">SPIL2461_LOCUS23295</name>
</gene>
<name>A0A812YLK7_SYMPI</name>
<dbReference type="InterPro" id="IPR036397">
    <property type="entry name" value="RNaseH_sf"/>
</dbReference>
<dbReference type="InterPro" id="IPR012337">
    <property type="entry name" value="RNaseH-like_sf"/>
</dbReference>